<dbReference type="Proteomes" id="UP001438189">
    <property type="component" value="Unassembled WGS sequence"/>
</dbReference>
<dbReference type="RefSeq" id="WP_353574754.1">
    <property type="nucleotide sequence ID" value="NZ_JBETME010000023.1"/>
</dbReference>
<protein>
    <submittedName>
        <fullName evidence="1">DUF2971 domain-containing protein</fullName>
    </submittedName>
</protein>
<organism evidence="1 2">
    <name type="scientific">Agrobacterium radiobacter</name>
    <dbReference type="NCBI Taxonomy" id="362"/>
    <lineage>
        <taxon>Bacteria</taxon>
        <taxon>Pseudomonadati</taxon>
        <taxon>Pseudomonadota</taxon>
        <taxon>Alphaproteobacteria</taxon>
        <taxon>Hyphomicrobiales</taxon>
        <taxon>Rhizobiaceae</taxon>
        <taxon>Rhizobium/Agrobacterium group</taxon>
        <taxon>Agrobacterium</taxon>
        <taxon>Agrobacterium tumefaciens complex</taxon>
    </lineage>
</organism>
<gene>
    <name evidence="1" type="ORF">ABVB70_26540</name>
</gene>
<dbReference type="InterPro" id="IPR021352">
    <property type="entry name" value="DUF2971"/>
</dbReference>
<sequence>MRLYYYTKLQYGLAAIRDERIKISSFETLNDPFDFVGIATSNEEDRKAVQIHKDDIKSRAGLLCMSETWKEPLMWGHYADNHRGVCLAFEVNPNKFRQVLYVDERPKLEDFNAKKVKDLKGEEIDPISTMKFKQWSYEREWRSFVRLLNLDYVDGNHYKLFDKHLVLKGMLFGSRCELKDARLTYILTKHDNIKVGFVRPANSRFDIVIDQPKTRKWLDMGRGVKYDWSSKELIFDDEMDLLDD</sequence>
<accession>A0ABD5LTW7</accession>
<proteinExistence type="predicted"/>
<dbReference type="AlphaFoldDB" id="A0ABD5LTW7"/>
<comment type="caution">
    <text evidence="1">The sequence shown here is derived from an EMBL/GenBank/DDBJ whole genome shotgun (WGS) entry which is preliminary data.</text>
</comment>
<evidence type="ECO:0000313" key="2">
    <source>
        <dbReference type="Proteomes" id="UP001438189"/>
    </source>
</evidence>
<dbReference type="EMBL" id="JBETME010000023">
    <property type="protein sequence ID" value="MES4993854.1"/>
    <property type="molecule type" value="Genomic_DNA"/>
</dbReference>
<dbReference type="Pfam" id="PF11185">
    <property type="entry name" value="DUF2971"/>
    <property type="match status" value="1"/>
</dbReference>
<evidence type="ECO:0000313" key="1">
    <source>
        <dbReference type="EMBL" id="MES4993854.1"/>
    </source>
</evidence>
<name>A0ABD5LTW7_AGRRD</name>
<reference evidence="1 2" key="1">
    <citation type="submission" date="2024-06" db="EMBL/GenBank/DDBJ databases">
        <title>Genome sequencing of Agrobacterium spp. from tobacco in Serbia.</title>
        <authorList>
            <person name="Ilicic R.J."/>
            <person name="Studholme D.J."/>
            <person name="Jelusic A."/>
            <person name="Barac G."/>
            <person name="Bagi F."/>
            <person name="Popovic Milovanovic T."/>
        </authorList>
    </citation>
    <scope>NUCLEOTIDE SEQUENCE [LARGE SCALE GENOMIC DNA]</scope>
    <source>
        <strain evidence="1 2">DA1</strain>
    </source>
</reference>